<keyword evidence="2" id="KW-0378">Hydrolase</keyword>
<keyword evidence="3" id="KW-1185">Reference proteome</keyword>
<feature type="domain" description="AB hydrolase-1" evidence="1">
    <location>
        <begin position="22"/>
        <end position="261"/>
    </location>
</feature>
<dbReference type="InterPro" id="IPR000073">
    <property type="entry name" value="AB_hydrolase_1"/>
</dbReference>
<dbReference type="Pfam" id="PF00561">
    <property type="entry name" value="Abhydrolase_1"/>
    <property type="match status" value="1"/>
</dbReference>
<reference evidence="2 3" key="1">
    <citation type="submission" date="2023-04" db="EMBL/GenBank/DDBJ databases">
        <title>Complete genome sequence of Alisedimentitalea scapharcae.</title>
        <authorList>
            <person name="Rong J.-C."/>
            <person name="Yi M.-L."/>
            <person name="Zhao Q."/>
        </authorList>
    </citation>
    <scope>NUCLEOTIDE SEQUENCE [LARGE SCALE GENOMIC DNA]</scope>
    <source>
        <strain evidence="2 3">KCTC 42119</strain>
    </source>
</reference>
<dbReference type="InterPro" id="IPR029058">
    <property type="entry name" value="AB_hydrolase_fold"/>
</dbReference>
<dbReference type="InterPro" id="IPR050266">
    <property type="entry name" value="AB_hydrolase_sf"/>
</dbReference>
<dbReference type="PANTHER" id="PTHR43798">
    <property type="entry name" value="MONOACYLGLYCEROL LIPASE"/>
    <property type="match status" value="1"/>
</dbReference>
<dbReference type="Gene3D" id="3.40.50.1820">
    <property type="entry name" value="alpha/beta hydrolase"/>
    <property type="match status" value="1"/>
</dbReference>
<name>A0ABZ2XU84_9RHOB</name>
<organism evidence="2 3">
    <name type="scientific">Aliisedimentitalea scapharcae</name>
    <dbReference type="NCBI Taxonomy" id="1524259"/>
    <lineage>
        <taxon>Bacteria</taxon>
        <taxon>Pseudomonadati</taxon>
        <taxon>Pseudomonadota</taxon>
        <taxon>Alphaproteobacteria</taxon>
        <taxon>Rhodobacterales</taxon>
        <taxon>Roseobacteraceae</taxon>
        <taxon>Aliisedimentitalea</taxon>
    </lineage>
</organism>
<dbReference type="GO" id="GO:0016787">
    <property type="term" value="F:hydrolase activity"/>
    <property type="evidence" value="ECO:0007669"/>
    <property type="project" value="UniProtKB-KW"/>
</dbReference>
<sequence length="276" mass="30095">MPRFPTADGLFLHYTDQGTGHPLLCLPGLTRCGRDFDFFAPHARDLRLITLDYRGRGKSAYDPTYANYNVVQESCDVIELLDHLGLEKVSLLGTSRGGLIAMVLAATHAHRLSGVILNDVGPEISPDGIARILTYVGKPPRAKTLEQAASALGDAMAPQFPDVPLSRWQQQAEIQYLETDDGLTPRYDPMLAQALQDQAASGEAPDLWPLFDALASGPLGAIRGANSDILGPKTLADMQRRNPDMLFCTVPNRGHVPFLDEAPAIELIHTITEMSR</sequence>
<dbReference type="PANTHER" id="PTHR43798:SF33">
    <property type="entry name" value="HYDROLASE, PUTATIVE (AFU_ORTHOLOGUE AFUA_2G14860)-RELATED"/>
    <property type="match status" value="1"/>
</dbReference>
<evidence type="ECO:0000259" key="1">
    <source>
        <dbReference type="Pfam" id="PF00561"/>
    </source>
</evidence>
<evidence type="ECO:0000313" key="3">
    <source>
        <dbReference type="Proteomes" id="UP001623232"/>
    </source>
</evidence>
<dbReference type="Proteomes" id="UP001623232">
    <property type="component" value="Chromosome"/>
</dbReference>
<gene>
    <name evidence="2" type="ORF">QEZ52_03680</name>
</gene>
<dbReference type="EMBL" id="CP123584">
    <property type="protein sequence ID" value="WZK89663.1"/>
    <property type="molecule type" value="Genomic_DNA"/>
</dbReference>
<dbReference type="RefSeq" id="WP_406648066.1">
    <property type="nucleotide sequence ID" value="NZ_CP123584.1"/>
</dbReference>
<proteinExistence type="predicted"/>
<protein>
    <submittedName>
        <fullName evidence="2">Alpha/beta hydrolase</fullName>
    </submittedName>
</protein>
<accession>A0ABZ2XU84</accession>
<dbReference type="SUPFAM" id="SSF53474">
    <property type="entry name" value="alpha/beta-Hydrolases"/>
    <property type="match status" value="1"/>
</dbReference>
<evidence type="ECO:0000313" key="2">
    <source>
        <dbReference type="EMBL" id="WZK89663.1"/>
    </source>
</evidence>